<feature type="binding site" evidence="8">
    <location>
        <position position="266"/>
    </location>
    <ligand>
        <name>Mn(2+)</name>
        <dbReference type="ChEBI" id="CHEBI:29035"/>
        <label>2</label>
    </ligand>
</feature>
<gene>
    <name evidence="10" type="primary">pepA_2</name>
    <name evidence="8" type="synonym">pepA</name>
    <name evidence="10" type="ORF">GCM10007853_27900</name>
</gene>
<dbReference type="InterPro" id="IPR023042">
    <property type="entry name" value="Peptidase_M17_leu_NH2_pept"/>
</dbReference>
<dbReference type="Proteomes" id="UP001161391">
    <property type="component" value="Unassembled WGS sequence"/>
</dbReference>
<reference evidence="10" key="1">
    <citation type="journal article" date="2014" name="Int. J. Syst. Evol. Microbiol.">
        <title>Complete genome of a new Firmicutes species belonging to the dominant human colonic microbiota ('Ruminococcus bicirculans') reveals two chromosomes and a selective capacity to utilize plant glucans.</title>
        <authorList>
            <consortium name="NISC Comparative Sequencing Program"/>
            <person name="Wegmann U."/>
            <person name="Louis P."/>
            <person name="Goesmann A."/>
            <person name="Henrissat B."/>
            <person name="Duncan S.H."/>
            <person name="Flint H.J."/>
        </authorList>
    </citation>
    <scope>NUCLEOTIDE SEQUENCE</scope>
    <source>
        <strain evidence="10">NBRC 108219</strain>
    </source>
</reference>
<comment type="catalytic activity">
    <reaction evidence="2 8">
        <text>Release of an N-terminal amino acid, preferentially leucine, but not glutamic or aspartic acids.</text>
        <dbReference type="EC" id="3.4.11.10"/>
    </reaction>
</comment>
<evidence type="ECO:0000313" key="11">
    <source>
        <dbReference type="Proteomes" id="UP001161391"/>
    </source>
</evidence>
<feature type="binding site" evidence="8">
    <location>
        <position position="350"/>
    </location>
    <ligand>
        <name>Mn(2+)</name>
        <dbReference type="ChEBI" id="CHEBI:29035"/>
        <label>2</label>
    </ligand>
</feature>
<keyword evidence="8" id="KW-0479">Metal-binding</keyword>
<dbReference type="PRINTS" id="PR00481">
    <property type="entry name" value="LAMNOPPTDASE"/>
</dbReference>
<dbReference type="EMBL" id="BSNK01000002">
    <property type="protein sequence ID" value="GLQ24916.1"/>
    <property type="molecule type" value="Genomic_DNA"/>
</dbReference>
<comment type="function">
    <text evidence="8">Presumably involved in the processing and regular turnover of intracellular proteins. Catalyzes the removal of unsubstituted N-terminal amino acids from various peptides.</text>
</comment>
<dbReference type="NCBIfam" id="NF002075">
    <property type="entry name" value="PRK00913.2-2"/>
    <property type="match status" value="1"/>
</dbReference>
<dbReference type="EC" id="3.4.11.10" evidence="8"/>
<keyword evidence="4 8" id="KW-0031">Aminopeptidase</keyword>
<keyword evidence="6 8" id="KW-0378">Hydrolase</keyword>
<feature type="binding site" evidence="8">
    <location>
        <position position="271"/>
    </location>
    <ligand>
        <name>Mn(2+)</name>
        <dbReference type="ChEBI" id="CHEBI:29035"/>
        <label>1</label>
    </ligand>
</feature>
<dbReference type="RefSeq" id="WP_284391903.1">
    <property type="nucleotide sequence ID" value="NZ_BSNK01000002.1"/>
</dbReference>
<evidence type="ECO:0000256" key="2">
    <source>
        <dbReference type="ARBA" id="ARBA00000967"/>
    </source>
</evidence>
<sequence length="502" mass="53128">MATHKNNSADLTETVTVTFVEDGPATSGAALVIADHGNGQGYDRLYPDDVLDAVAKTTDFKGKSGQKFSTFVGSGEGAVQVFVRARGKDDVFDYENAVASTAKDMKGSGVRELTVHLGGSDASADDAARAALGARLATYVFNRHKSKATLSKVKPLKAVHISTDDPKAAQRAYDNYYGPIGDGIIFARDLVNEPPNVIYPSNYAARLRTLSDIGVEVDVLGEAEMEKLGMWALLGVGVGSERESKLVVMRWNGGKDGGKPALLVGKGVTFDTGGISLKPGANMWDMKGDMGGSAAVSGAMMSLAKRKAKANVIGIVGLVENMPDGRAQLPGDIVTSMSGQTIEVQNTDAEGRLVLADALHYGITKYEPDAVIDLATLTGAIIISLGHDYAGLFSNDDGLAEQLSLAGEASTDKVWRLPMAKSYDKLLNSPNADMKNIGGRAAGSITAAQFLKRFVGKDTPWAHIDIAGTGMKNQRTDPRETTFGTGFGVRLLNRWVADNYEG</sequence>
<comment type="cofactor">
    <cofactor evidence="8">
        <name>Mn(2+)</name>
        <dbReference type="ChEBI" id="CHEBI:29035"/>
    </cofactor>
    <text evidence="8">Binds 2 manganese ions per subunit.</text>
</comment>
<dbReference type="Pfam" id="PF00883">
    <property type="entry name" value="Peptidase_M17"/>
    <property type="match status" value="1"/>
</dbReference>
<comment type="caution">
    <text evidence="10">The sequence shown here is derived from an EMBL/GenBank/DDBJ whole genome shotgun (WGS) entry which is preliminary data.</text>
</comment>
<feature type="binding site" evidence="8">
    <location>
        <position position="271"/>
    </location>
    <ligand>
        <name>Mn(2+)</name>
        <dbReference type="ChEBI" id="CHEBI:29035"/>
        <label>2</label>
    </ligand>
</feature>
<evidence type="ECO:0000256" key="1">
    <source>
        <dbReference type="ARBA" id="ARBA00000135"/>
    </source>
</evidence>
<dbReference type="SUPFAM" id="SSF52949">
    <property type="entry name" value="Macro domain-like"/>
    <property type="match status" value="1"/>
</dbReference>
<dbReference type="Gene3D" id="3.40.630.10">
    <property type="entry name" value="Zn peptidases"/>
    <property type="match status" value="1"/>
</dbReference>
<dbReference type="SUPFAM" id="SSF53187">
    <property type="entry name" value="Zn-dependent exopeptidases"/>
    <property type="match status" value="1"/>
</dbReference>
<evidence type="ECO:0000256" key="7">
    <source>
        <dbReference type="ARBA" id="ARBA00023211"/>
    </source>
</evidence>
<dbReference type="PANTHER" id="PTHR11963">
    <property type="entry name" value="LEUCINE AMINOPEPTIDASE-RELATED"/>
    <property type="match status" value="1"/>
</dbReference>
<comment type="similarity">
    <text evidence="3 8">Belongs to the peptidase M17 family.</text>
</comment>
<dbReference type="EC" id="3.4.11.1" evidence="8"/>
<evidence type="ECO:0000256" key="3">
    <source>
        <dbReference type="ARBA" id="ARBA00009528"/>
    </source>
</evidence>
<feature type="active site" evidence="8">
    <location>
        <position position="278"/>
    </location>
</feature>
<feature type="binding site" evidence="8">
    <location>
        <position position="289"/>
    </location>
    <ligand>
        <name>Mn(2+)</name>
        <dbReference type="ChEBI" id="CHEBI:29035"/>
        <label>2</label>
    </ligand>
</feature>
<evidence type="ECO:0000256" key="4">
    <source>
        <dbReference type="ARBA" id="ARBA00022438"/>
    </source>
</evidence>
<comment type="catalytic activity">
    <reaction evidence="1 8">
        <text>Release of an N-terminal amino acid, Xaa-|-Yaa-, in which Xaa is preferably Leu, but may be other amino acids including Pro although not Arg or Lys, and Yaa may be Pro. Amino acid amides and methyl esters are also readily hydrolyzed, but rates on arylamides are exceedingly low.</text>
        <dbReference type="EC" id="3.4.11.1"/>
    </reaction>
</comment>
<dbReference type="HAMAP" id="MF_00181">
    <property type="entry name" value="Cytosol_peptidase_M17"/>
    <property type="match status" value="1"/>
</dbReference>
<evidence type="ECO:0000256" key="8">
    <source>
        <dbReference type="HAMAP-Rule" id="MF_00181"/>
    </source>
</evidence>
<dbReference type="NCBIfam" id="NF002074">
    <property type="entry name" value="PRK00913.1-4"/>
    <property type="match status" value="1"/>
</dbReference>
<protein>
    <recommendedName>
        <fullName evidence="8">Probable cytosol aminopeptidase</fullName>
        <ecNumber evidence="8">3.4.11.1</ecNumber>
    </recommendedName>
    <alternativeName>
        <fullName evidence="8">Leucine aminopeptidase</fullName>
        <shortName evidence="8">LAP</shortName>
        <ecNumber evidence="8">3.4.11.10</ecNumber>
    </alternativeName>
    <alternativeName>
        <fullName evidence="8">Leucyl aminopeptidase</fullName>
    </alternativeName>
</protein>
<dbReference type="Gene3D" id="3.40.220.10">
    <property type="entry name" value="Leucine Aminopeptidase, subunit E, domain 1"/>
    <property type="match status" value="1"/>
</dbReference>
<feature type="domain" description="Cytosol aminopeptidase" evidence="9">
    <location>
        <begin position="346"/>
        <end position="353"/>
    </location>
</feature>
<dbReference type="InterPro" id="IPR000819">
    <property type="entry name" value="Peptidase_M17_C"/>
</dbReference>
<dbReference type="InterPro" id="IPR011356">
    <property type="entry name" value="Leucine_aapep/pepB"/>
</dbReference>
<dbReference type="GO" id="GO:0004177">
    <property type="term" value="F:aminopeptidase activity"/>
    <property type="evidence" value="ECO:0007669"/>
    <property type="project" value="UniProtKB-KW"/>
</dbReference>
<feature type="binding site" evidence="8">
    <location>
        <position position="348"/>
    </location>
    <ligand>
        <name>Mn(2+)</name>
        <dbReference type="ChEBI" id="CHEBI:29035"/>
        <label>1</label>
    </ligand>
</feature>
<proteinExistence type="inferred from homology"/>
<evidence type="ECO:0000259" key="9">
    <source>
        <dbReference type="PROSITE" id="PS00631"/>
    </source>
</evidence>
<keyword evidence="11" id="KW-1185">Reference proteome</keyword>
<accession>A0ABQ5VBM9</accession>
<evidence type="ECO:0000256" key="5">
    <source>
        <dbReference type="ARBA" id="ARBA00022670"/>
    </source>
</evidence>
<feature type="active site" evidence="8">
    <location>
        <position position="352"/>
    </location>
</feature>
<reference evidence="10" key="2">
    <citation type="submission" date="2023-01" db="EMBL/GenBank/DDBJ databases">
        <title>Draft genome sequence of Algimonas ampicilliniresistens strain NBRC 108219.</title>
        <authorList>
            <person name="Sun Q."/>
            <person name="Mori K."/>
        </authorList>
    </citation>
    <scope>NUCLEOTIDE SEQUENCE</scope>
    <source>
        <strain evidence="10">NBRC 108219</strain>
    </source>
</reference>
<dbReference type="PANTHER" id="PTHR11963:SF23">
    <property type="entry name" value="CYTOSOL AMINOPEPTIDASE"/>
    <property type="match status" value="1"/>
</dbReference>
<keyword evidence="7 8" id="KW-0464">Manganese</keyword>
<evidence type="ECO:0000256" key="6">
    <source>
        <dbReference type="ARBA" id="ARBA00022801"/>
    </source>
</evidence>
<name>A0ABQ5VBM9_9PROT</name>
<dbReference type="PROSITE" id="PS00631">
    <property type="entry name" value="CYTOSOL_AP"/>
    <property type="match status" value="1"/>
</dbReference>
<dbReference type="NCBIfam" id="NF002077">
    <property type="entry name" value="PRK00913.2-4"/>
    <property type="match status" value="1"/>
</dbReference>
<keyword evidence="8" id="KW-0963">Cytoplasm</keyword>
<dbReference type="Pfam" id="PF02789">
    <property type="entry name" value="Peptidase_M17_N"/>
    <property type="match status" value="1"/>
</dbReference>
<dbReference type="InterPro" id="IPR043472">
    <property type="entry name" value="Macro_dom-like"/>
</dbReference>
<comment type="subcellular location">
    <subcellularLocation>
        <location evidence="8">Cytoplasm</location>
    </subcellularLocation>
</comment>
<evidence type="ECO:0000313" key="10">
    <source>
        <dbReference type="EMBL" id="GLQ24916.1"/>
    </source>
</evidence>
<feature type="binding site" evidence="8">
    <location>
        <position position="350"/>
    </location>
    <ligand>
        <name>Mn(2+)</name>
        <dbReference type="ChEBI" id="CHEBI:29035"/>
        <label>1</label>
    </ligand>
</feature>
<keyword evidence="5 8" id="KW-0645">Protease</keyword>
<organism evidence="10 11">
    <name type="scientific">Algimonas ampicilliniresistens</name>
    <dbReference type="NCBI Taxonomy" id="1298735"/>
    <lineage>
        <taxon>Bacteria</taxon>
        <taxon>Pseudomonadati</taxon>
        <taxon>Pseudomonadota</taxon>
        <taxon>Alphaproteobacteria</taxon>
        <taxon>Maricaulales</taxon>
        <taxon>Robiginitomaculaceae</taxon>
        <taxon>Algimonas</taxon>
    </lineage>
</organism>
<dbReference type="CDD" id="cd00433">
    <property type="entry name" value="Peptidase_M17"/>
    <property type="match status" value="1"/>
</dbReference>
<dbReference type="InterPro" id="IPR008283">
    <property type="entry name" value="Peptidase_M17_N"/>
</dbReference>